<dbReference type="KEGG" id="psyt:DSAG12_01328"/>
<accession>A0A5B9D8T6</accession>
<dbReference type="InterPro" id="IPR029010">
    <property type="entry name" value="ThuA-like"/>
</dbReference>
<dbReference type="GeneID" id="41329320"/>
<protein>
    <submittedName>
        <fullName evidence="2">ThuA domain-containing protein</fullName>
    </submittedName>
</protein>
<proteinExistence type="predicted"/>
<reference evidence="2 3" key="1">
    <citation type="journal article" date="2020" name="Nature">
        <title>Isolation of an archaeon at the prokaryote-eukaryote interface.</title>
        <authorList>
            <person name="Imachi H."/>
            <person name="Nobu M.K."/>
            <person name="Nakahara N."/>
            <person name="Morono Y."/>
            <person name="Ogawara M."/>
            <person name="Takaki Y."/>
            <person name="Takano Y."/>
            <person name="Uematsu K."/>
            <person name="Ikuta T."/>
            <person name="Ito M."/>
            <person name="Matsui Y."/>
            <person name="Miyazaki M."/>
            <person name="Murata K."/>
            <person name="Saito Y."/>
            <person name="Sakai S."/>
            <person name="Song C."/>
            <person name="Tasumi E."/>
            <person name="Yamanaka Y."/>
            <person name="Yamaguchi T."/>
            <person name="Kamagata Y."/>
            <person name="Tamaki H."/>
            <person name="Takai K."/>
        </authorList>
    </citation>
    <scope>NUCLEOTIDE SEQUENCE [LARGE SCALE GENOMIC DNA]</scope>
    <source>
        <strain evidence="2 3">MK-D1</strain>
    </source>
</reference>
<dbReference type="InterPro" id="IPR029062">
    <property type="entry name" value="Class_I_gatase-like"/>
</dbReference>
<dbReference type="EMBL" id="CP042905">
    <property type="protein sequence ID" value="QEE15502.1"/>
    <property type="molecule type" value="Genomic_DNA"/>
</dbReference>
<sequence>MTIKILIDLSHNEQLISFPEQIFSKSDFFFDFTRPSDDLSQFNLNQYSLIIIGNPKPRKNTELLFKPSELKKIKEYVKRGGNLLITSGARGDYNLANNLGSLRVFYKLTGINRFHHAILFHMGKNHYFKKKVNLIITEFPKHPIFNNFCSSDRLIFGKSTYFTINPKSNVNILLTSPKSTDIHYYSLDEEKTINKVPIFVVNQYFKGKVAIIATSGFFSKNKMHGIEVASNKKFLFGLLSWFFNQKIS</sequence>
<dbReference type="AlphaFoldDB" id="A0A5B9D8T6"/>
<evidence type="ECO:0000313" key="2">
    <source>
        <dbReference type="EMBL" id="QEE15502.1"/>
    </source>
</evidence>
<evidence type="ECO:0000313" key="3">
    <source>
        <dbReference type="Proteomes" id="UP000321408"/>
    </source>
</evidence>
<dbReference type="RefSeq" id="WP_147662409.1">
    <property type="nucleotide sequence ID" value="NZ_CP042905.2"/>
</dbReference>
<name>A0A5B9D8T6_9ARCH</name>
<dbReference type="Gene3D" id="3.40.50.880">
    <property type="match status" value="1"/>
</dbReference>
<organism evidence="2 3">
    <name type="scientific">Promethearchaeum syntrophicum</name>
    <dbReference type="NCBI Taxonomy" id="2594042"/>
    <lineage>
        <taxon>Archaea</taxon>
        <taxon>Promethearchaeati</taxon>
        <taxon>Promethearchaeota</taxon>
        <taxon>Promethearchaeia</taxon>
        <taxon>Promethearchaeales</taxon>
        <taxon>Promethearchaeaceae</taxon>
        <taxon>Promethearchaeum</taxon>
    </lineage>
</organism>
<feature type="domain" description="ThuA-like" evidence="1">
    <location>
        <begin position="19"/>
        <end position="211"/>
    </location>
</feature>
<dbReference type="Pfam" id="PF06283">
    <property type="entry name" value="ThuA"/>
    <property type="match status" value="1"/>
</dbReference>
<evidence type="ECO:0000259" key="1">
    <source>
        <dbReference type="Pfam" id="PF06283"/>
    </source>
</evidence>
<dbReference type="Proteomes" id="UP000321408">
    <property type="component" value="Chromosome"/>
</dbReference>
<gene>
    <name evidence="2" type="ORF">DSAG12_01328</name>
</gene>
<keyword evidence="3" id="KW-1185">Reference proteome</keyword>
<dbReference type="SUPFAM" id="SSF52317">
    <property type="entry name" value="Class I glutamine amidotransferase-like"/>
    <property type="match status" value="1"/>
</dbReference>
<reference evidence="2 3" key="2">
    <citation type="journal article" date="2024" name="Int. J. Syst. Evol. Microbiol.">
        <title>Promethearchaeum syntrophicum gen. nov., sp. nov., an anaerobic, obligately syntrophic archaeon, the first isolate of the lineage 'Asgard' archaea, and proposal of the new archaeal phylum Promethearchaeota phyl. nov. and kingdom Promethearchaeati regn. nov.</title>
        <authorList>
            <person name="Imachi H."/>
            <person name="Nobu M.K."/>
            <person name="Kato S."/>
            <person name="Takaki Y."/>
            <person name="Miyazaki M."/>
            <person name="Miyata M."/>
            <person name="Ogawara M."/>
            <person name="Saito Y."/>
            <person name="Sakai S."/>
            <person name="Tahara Y.O."/>
            <person name="Takano Y."/>
            <person name="Tasumi E."/>
            <person name="Uematsu K."/>
            <person name="Yoshimura T."/>
            <person name="Itoh T."/>
            <person name="Ohkuma M."/>
            <person name="Takai K."/>
        </authorList>
    </citation>
    <scope>NUCLEOTIDE SEQUENCE [LARGE SCALE GENOMIC DNA]</scope>
    <source>
        <strain evidence="2 3">MK-D1</strain>
    </source>
</reference>